<keyword evidence="1" id="KW-1133">Transmembrane helix</keyword>
<feature type="transmembrane region" description="Helical" evidence="1">
    <location>
        <begin position="12"/>
        <end position="29"/>
    </location>
</feature>
<evidence type="ECO:0000256" key="1">
    <source>
        <dbReference type="SAM" id="Phobius"/>
    </source>
</evidence>
<name>A0ABW3I922_9PAST</name>
<keyword evidence="1" id="KW-0812">Transmembrane</keyword>
<reference evidence="3" key="1">
    <citation type="journal article" date="2019" name="Int. J. Syst. Evol. Microbiol.">
        <title>The Global Catalogue of Microorganisms (GCM) 10K type strain sequencing project: providing services to taxonomists for standard genome sequencing and annotation.</title>
        <authorList>
            <consortium name="The Broad Institute Genomics Platform"/>
            <consortium name="The Broad Institute Genome Sequencing Center for Infectious Disease"/>
            <person name="Wu L."/>
            <person name="Ma J."/>
        </authorList>
    </citation>
    <scope>NUCLEOTIDE SEQUENCE [LARGE SCALE GENOMIC DNA]</scope>
    <source>
        <strain evidence="3">CCUG 61707</strain>
    </source>
</reference>
<dbReference type="Proteomes" id="UP001596996">
    <property type="component" value="Unassembled WGS sequence"/>
</dbReference>
<protein>
    <submittedName>
        <fullName evidence="2">Uncharacterized protein</fullName>
    </submittedName>
</protein>
<dbReference type="RefSeq" id="WP_380819341.1">
    <property type="nucleotide sequence ID" value="NZ_JBHTJN010000008.1"/>
</dbReference>
<dbReference type="EMBL" id="JBHTJN010000008">
    <property type="protein sequence ID" value="MFD0965902.1"/>
    <property type="molecule type" value="Genomic_DNA"/>
</dbReference>
<sequence>MFWDFIQFTAKIFFIMLIALGGLLLLFAIDFTYILAVFGVFITFFAIRFAIIIVQTNKHYDELAKIAREKERVKYVIIK</sequence>
<gene>
    <name evidence="2" type="ORF">ACFQ02_03410</name>
</gene>
<organism evidence="2 3">
    <name type="scientific">Seminibacterium arietis</name>
    <dbReference type="NCBI Taxonomy" id="1173502"/>
    <lineage>
        <taxon>Bacteria</taxon>
        <taxon>Pseudomonadati</taxon>
        <taxon>Pseudomonadota</taxon>
        <taxon>Gammaproteobacteria</taxon>
        <taxon>Pasteurellales</taxon>
        <taxon>Pasteurellaceae</taxon>
        <taxon>Seminibacterium</taxon>
    </lineage>
</organism>
<accession>A0ABW3I922</accession>
<keyword evidence="1" id="KW-0472">Membrane</keyword>
<comment type="caution">
    <text evidence="2">The sequence shown here is derived from an EMBL/GenBank/DDBJ whole genome shotgun (WGS) entry which is preliminary data.</text>
</comment>
<keyword evidence="3" id="KW-1185">Reference proteome</keyword>
<evidence type="ECO:0000313" key="3">
    <source>
        <dbReference type="Proteomes" id="UP001596996"/>
    </source>
</evidence>
<evidence type="ECO:0000313" key="2">
    <source>
        <dbReference type="EMBL" id="MFD0965902.1"/>
    </source>
</evidence>
<feature type="transmembrane region" description="Helical" evidence="1">
    <location>
        <begin position="35"/>
        <end position="54"/>
    </location>
</feature>
<proteinExistence type="predicted"/>